<reference evidence="1" key="1">
    <citation type="submission" date="2020-06" db="EMBL/GenBank/DDBJ databases">
        <authorList>
            <person name="Li T."/>
            <person name="Hu X."/>
            <person name="Zhang T."/>
            <person name="Song X."/>
            <person name="Zhang H."/>
            <person name="Dai N."/>
            <person name="Sheng W."/>
            <person name="Hou X."/>
            <person name="Wei L."/>
        </authorList>
    </citation>
    <scope>NUCLEOTIDE SEQUENCE</scope>
    <source>
        <strain evidence="1">G02</strain>
        <tissue evidence="1">Leaf</tissue>
    </source>
</reference>
<gene>
    <name evidence="1" type="ORF">Sradi_4124600</name>
</gene>
<sequence length="199" mass="23664">MVLDFKNQTYVLDKSLPLTLPEGFLLGECLTFKKFTQWHKNNRKVDNVVLGSMSNEIQKQYGRYTDVWSIMHRMKELCAAPEWHMIFRDEGMFGMIMIKGSSVREHGVMMHSLVEKLKDLQTDFKEEEIYNMNRLQESLHELINILVKYEAMIEKFAPTVQWERLQPLKRRARLPDARRGRMVRCLLLLLALRVLLLHR</sequence>
<evidence type="ECO:0000313" key="1">
    <source>
        <dbReference type="EMBL" id="KAL0349754.1"/>
    </source>
</evidence>
<name>A0AAW2P1Q6_SESRA</name>
<accession>A0AAW2P1Q6</accession>
<dbReference type="AlphaFoldDB" id="A0AAW2P1Q6"/>
<comment type="caution">
    <text evidence="1">The sequence shown here is derived from an EMBL/GenBank/DDBJ whole genome shotgun (WGS) entry which is preliminary data.</text>
</comment>
<proteinExistence type="predicted"/>
<reference evidence="1" key="2">
    <citation type="journal article" date="2024" name="Plant">
        <title>Genomic evolution and insights into agronomic trait innovations of Sesamum species.</title>
        <authorList>
            <person name="Miao H."/>
            <person name="Wang L."/>
            <person name="Qu L."/>
            <person name="Liu H."/>
            <person name="Sun Y."/>
            <person name="Le M."/>
            <person name="Wang Q."/>
            <person name="Wei S."/>
            <person name="Zheng Y."/>
            <person name="Lin W."/>
            <person name="Duan Y."/>
            <person name="Cao H."/>
            <person name="Xiong S."/>
            <person name="Wang X."/>
            <person name="Wei L."/>
            <person name="Li C."/>
            <person name="Ma Q."/>
            <person name="Ju M."/>
            <person name="Zhao R."/>
            <person name="Li G."/>
            <person name="Mu C."/>
            <person name="Tian Q."/>
            <person name="Mei H."/>
            <person name="Zhang T."/>
            <person name="Gao T."/>
            <person name="Zhang H."/>
        </authorList>
    </citation>
    <scope>NUCLEOTIDE SEQUENCE</scope>
    <source>
        <strain evidence="1">G02</strain>
    </source>
</reference>
<protein>
    <submittedName>
        <fullName evidence="1">Uncharacterized protein</fullName>
    </submittedName>
</protein>
<dbReference type="EMBL" id="JACGWJ010000018">
    <property type="protein sequence ID" value="KAL0349754.1"/>
    <property type="molecule type" value="Genomic_DNA"/>
</dbReference>
<organism evidence="1">
    <name type="scientific">Sesamum radiatum</name>
    <name type="common">Black benniseed</name>
    <dbReference type="NCBI Taxonomy" id="300843"/>
    <lineage>
        <taxon>Eukaryota</taxon>
        <taxon>Viridiplantae</taxon>
        <taxon>Streptophyta</taxon>
        <taxon>Embryophyta</taxon>
        <taxon>Tracheophyta</taxon>
        <taxon>Spermatophyta</taxon>
        <taxon>Magnoliopsida</taxon>
        <taxon>eudicotyledons</taxon>
        <taxon>Gunneridae</taxon>
        <taxon>Pentapetalae</taxon>
        <taxon>asterids</taxon>
        <taxon>lamiids</taxon>
        <taxon>Lamiales</taxon>
        <taxon>Pedaliaceae</taxon>
        <taxon>Sesamum</taxon>
    </lineage>
</organism>